<feature type="domain" description="DUF4200" evidence="9">
    <location>
        <begin position="278"/>
        <end position="395"/>
    </location>
</feature>
<dbReference type="InterPro" id="IPR025252">
    <property type="entry name" value="DUF4200"/>
</dbReference>
<feature type="transmembrane region" description="Helical" evidence="8">
    <location>
        <begin position="657"/>
        <end position="680"/>
    </location>
</feature>
<dbReference type="Proteomes" id="UP000239899">
    <property type="component" value="Unassembled WGS sequence"/>
</dbReference>
<feature type="coiled-coil region" evidence="6">
    <location>
        <begin position="442"/>
        <end position="476"/>
    </location>
</feature>
<sequence length="1051" mass="112718">MQATLARTPCLAAAQPAGPQRPAAQAQACLHGAAVLRQRRGAAALQRGVQQRRAAAAARRPRLAVAASSNYGAEWSTPQDAYLTVGLSHCYAKNDDGKLVDQYMIEPITANSLECMAKGAKTSFIHVFSLRLGEALARDKSAFPDEFAQGTFCEDYETRCDACARTWMRPHALDNLLDIVPLGQLKSSFNYSTVDKRVLNLENVVNDDDNIKQDLSIDVYGRKAKEEAAAKVAGSQPDAAAPAAKAEEEEEDDMDALLSVNEQPGPLVLPEVTPATRLLEKRRQQFEADERLEAAKSAYATQEVAFRAREEALKRRDLELQESLLRFTRFLQENDAKRAKAQRRAADEERLRGEREAEIARLHTEAEACRAQKEAMQAQLAKVSRHQAYLQGVVEAGYSFQEIEDVLARHATLRAANADLQAAQAAAIAEAEAVRAATAALVRARSTEVLDLKNRLAALKKEAEAAAAEAAALEVGREYTLRAAAARALEVGQVTAAAANLYQRVLQRSKVARPHDEVSPLAQLEAVEHYLGDLRAALAQRGEAAAVVAAQPAAARPPDKPSPQLFSPDLAPVPAAQRSWSGWDMAALWIGLVVSISSWFLAGGLVELGMSAWQGVACVFIGNAIVLVPMVLLGHAGVKYGCPFPVLARSSFGVRGAILPAVLRGLVAAGWFGINTWLGGLAIHQMLQTLTGGSLAGGAVVGWLGITASQAWCFLAFWAMQVVILLKGMEGIRLLEKYSAPILIGLTAALVGWAVHAAGGFGPMLSTPSQFGPGMPRAGQFWQVFWPALSAQLGYWATLALNIPDFSRFAKSQRAQLVGQAFGLPLFMAAFTFAGLAVTSATVVLFGSAISDPIQLLSKIDGVWGIAAALVGLVLATLTTNLAANCVAPANAFVAAAPGRFTFEGGALLTSLLGLLVKPWRLISSTSSFFNWLVGYSVVLGPIAGIMLFDYYCVRHRQLDLDALYSDSPAAAYHYRQGWNPAALVALVAGAAPTLPGLLHTLLGTPVPRIFEQLYTAAWFVGFFAAGIVYWALMRRSFWLRPQEAPVGAAA</sequence>
<feature type="transmembrane region" description="Helical" evidence="8">
    <location>
        <begin position="1014"/>
        <end position="1033"/>
    </location>
</feature>
<feature type="transmembrane region" description="Helical" evidence="8">
    <location>
        <begin position="929"/>
        <end position="949"/>
    </location>
</feature>
<dbReference type="InterPro" id="IPR001248">
    <property type="entry name" value="Pur-cyt_permease"/>
</dbReference>
<dbReference type="Pfam" id="PF02133">
    <property type="entry name" value="Transp_cyt_pur"/>
    <property type="match status" value="1"/>
</dbReference>
<evidence type="ECO:0000313" key="11">
    <source>
        <dbReference type="Proteomes" id="UP000239899"/>
    </source>
</evidence>
<dbReference type="AlphaFoldDB" id="A0A2P6TBW7"/>
<dbReference type="PANTHER" id="PTHR30618:SF0">
    <property type="entry name" value="PURINE-URACIL PERMEASE NCS1"/>
    <property type="match status" value="1"/>
</dbReference>
<evidence type="ECO:0000256" key="1">
    <source>
        <dbReference type="ARBA" id="ARBA00004141"/>
    </source>
</evidence>
<feature type="transmembrane region" description="Helical" evidence="8">
    <location>
        <begin position="586"/>
        <end position="606"/>
    </location>
</feature>
<dbReference type="STRING" id="3076.A0A2P6TBW7"/>
<name>A0A2P6TBW7_CHLSO</name>
<evidence type="ECO:0000256" key="6">
    <source>
        <dbReference type="SAM" id="Coils"/>
    </source>
</evidence>
<keyword evidence="4 8" id="KW-1133">Transmembrane helix</keyword>
<evidence type="ECO:0000259" key="9">
    <source>
        <dbReference type="Pfam" id="PF13863"/>
    </source>
</evidence>
<dbReference type="FunFam" id="1.10.4160.10:FF:000001">
    <property type="entry name" value="Uracil permease, putative"/>
    <property type="match status" value="1"/>
</dbReference>
<comment type="caution">
    <text evidence="10">The sequence shown here is derived from an EMBL/GenBank/DDBJ whole genome shotgun (WGS) entry which is preliminary data.</text>
</comment>
<dbReference type="InterPro" id="IPR045225">
    <property type="entry name" value="Uracil/uridine/allantoin_perm"/>
</dbReference>
<dbReference type="OrthoDB" id="2018619at2759"/>
<keyword evidence="11" id="KW-1185">Reference proteome</keyword>
<dbReference type="Gene3D" id="1.10.4160.10">
    <property type="entry name" value="Hydantoin permease"/>
    <property type="match status" value="1"/>
</dbReference>
<gene>
    <name evidence="10" type="ORF">C2E21_9272</name>
</gene>
<dbReference type="EMBL" id="LHPG02000026">
    <property type="protein sequence ID" value="PRW18382.1"/>
    <property type="molecule type" value="Genomic_DNA"/>
</dbReference>
<feature type="transmembrane region" description="Helical" evidence="8">
    <location>
        <begin position="700"/>
        <end position="726"/>
    </location>
</feature>
<evidence type="ECO:0000256" key="2">
    <source>
        <dbReference type="ARBA" id="ARBA00008974"/>
    </source>
</evidence>
<comment type="similarity">
    <text evidence="2">Belongs to the purine-cytosine permease (2.A.39) family.</text>
</comment>
<dbReference type="Pfam" id="PF13863">
    <property type="entry name" value="DUF4200"/>
    <property type="match status" value="1"/>
</dbReference>
<feature type="coiled-coil region" evidence="6">
    <location>
        <begin position="331"/>
        <end position="379"/>
    </location>
</feature>
<reference evidence="10 11" key="1">
    <citation type="journal article" date="2018" name="Plant J.">
        <title>Genome sequences of Chlorella sorokiniana UTEX 1602 and Micractinium conductrix SAG 241.80: implications to maltose excretion by a green alga.</title>
        <authorList>
            <person name="Arriola M.B."/>
            <person name="Velmurugan N."/>
            <person name="Zhang Y."/>
            <person name="Plunkett M.H."/>
            <person name="Hondzo H."/>
            <person name="Barney B.M."/>
        </authorList>
    </citation>
    <scope>NUCLEOTIDE SEQUENCE [LARGE SCALE GENOMIC DNA]</scope>
    <source>
        <strain evidence="11">UTEX 1602</strain>
    </source>
</reference>
<evidence type="ECO:0000256" key="4">
    <source>
        <dbReference type="ARBA" id="ARBA00022989"/>
    </source>
</evidence>
<protein>
    <submittedName>
        <fullName evidence="10">Nitrate reductase</fullName>
    </submittedName>
</protein>
<feature type="transmembrane region" description="Helical" evidence="8">
    <location>
        <begin position="982"/>
        <end position="1002"/>
    </location>
</feature>
<dbReference type="GO" id="GO:0015205">
    <property type="term" value="F:nucleobase transmembrane transporter activity"/>
    <property type="evidence" value="ECO:0007669"/>
    <property type="project" value="TreeGrafter"/>
</dbReference>
<accession>A0A2P6TBW7</accession>
<organism evidence="10 11">
    <name type="scientific">Chlorella sorokiniana</name>
    <name type="common">Freshwater green alga</name>
    <dbReference type="NCBI Taxonomy" id="3076"/>
    <lineage>
        <taxon>Eukaryota</taxon>
        <taxon>Viridiplantae</taxon>
        <taxon>Chlorophyta</taxon>
        <taxon>core chlorophytes</taxon>
        <taxon>Trebouxiophyceae</taxon>
        <taxon>Chlorellales</taxon>
        <taxon>Chlorellaceae</taxon>
        <taxon>Chlorella clade</taxon>
        <taxon>Chlorella</taxon>
    </lineage>
</organism>
<keyword evidence="3 8" id="KW-0812">Transmembrane</keyword>
<keyword evidence="5 8" id="KW-0472">Membrane</keyword>
<comment type="subcellular location">
    <subcellularLocation>
        <location evidence="1">Membrane</location>
        <topology evidence="1">Multi-pass membrane protein</topology>
    </subcellularLocation>
</comment>
<feature type="transmembrane region" description="Helical" evidence="8">
    <location>
        <begin position="781"/>
        <end position="803"/>
    </location>
</feature>
<feature type="region of interest" description="Disordered" evidence="7">
    <location>
        <begin position="229"/>
        <end position="254"/>
    </location>
</feature>
<evidence type="ECO:0000256" key="7">
    <source>
        <dbReference type="SAM" id="MobiDB-lite"/>
    </source>
</evidence>
<feature type="transmembrane region" description="Helical" evidence="8">
    <location>
        <begin position="824"/>
        <end position="850"/>
    </location>
</feature>
<evidence type="ECO:0000313" key="10">
    <source>
        <dbReference type="EMBL" id="PRW18382.1"/>
    </source>
</evidence>
<feature type="transmembrane region" description="Helical" evidence="8">
    <location>
        <begin position="905"/>
        <end position="923"/>
    </location>
</feature>
<dbReference type="GO" id="GO:0005886">
    <property type="term" value="C:plasma membrane"/>
    <property type="evidence" value="ECO:0007669"/>
    <property type="project" value="TreeGrafter"/>
</dbReference>
<feature type="transmembrane region" description="Helical" evidence="8">
    <location>
        <begin position="738"/>
        <end position="761"/>
    </location>
</feature>
<dbReference type="PANTHER" id="PTHR30618">
    <property type="entry name" value="NCS1 FAMILY PURINE/PYRIMIDINE TRANSPORTER"/>
    <property type="match status" value="1"/>
</dbReference>
<dbReference type="CDD" id="cd11485">
    <property type="entry name" value="SLC-NCS1sbd_YbbW-like"/>
    <property type="match status" value="1"/>
</dbReference>
<evidence type="ECO:0000256" key="8">
    <source>
        <dbReference type="SAM" id="Phobius"/>
    </source>
</evidence>
<feature type="transmembrane region" description="Helical" evidence="8">
    <location>
        <begin position="862"/>
        <end position="884"/>
    </location>
</feature>
<evidence type="ECO:0000256" key="5">
    <source>
        <dbReference type="ARBA" id="ARBA00023136"/>
    </source>
</evidence>
<keyword evidence="6" id="KW-0175">Coiled coil</keyword>
<feature type="compositionally biased region" description="Low complexity" evidence="7">
    <location>
        <begin position="230"/>
        <end position="244"/>
    </location>
</feature>
<feature type="transmembrane region" description="Helical" evidence="8">
    <location>
        <begin position="612"/>
        <end position="636"/>
    </location>
</feature>
<evidence type="ECO:0000256" key="3">
    <source>
        <dbReference type="ARBA" id="ARBA00022692"/>
    </source>
</evidence>
<proteinExistence type="inferred from homology"/>